<dbReference type="PANTHER" id="PTHR16943">
    <property type="entry name" value="2-METHYLCITRATE DEHYDRATASE-RELATED"/>
    <property type="match status" value="1"/>
</dbReference>
<dbReference type="InterPro" id="IPR036148">
    <property type="entry name" value="MmgE/PrpD_sf"/>
</dbReference>
<dbReference type="STRING" id="1005928.SAMN04487859_103220"/>
<dbReference type="SUPFAM" id="SSF103378">
    <property type="entry name" value="2-methylcitrate dehydratase PrpD"/>
    <property type="match status" value="1"/>
</dbReference>
<dbReference type="InterPro" id="IPR042188">
    <property type="entry name" value="MmgE/PrpD_sf_2"/>
</dbReference>
<dbReference type="Gene3D" id="3.30.1330.120">
    <property type="entry name" value="2-methylcitrate dehydratase PrpD"/>
    <property type="match status" value="1"/>
</dbReference>
<reference evidence="6" key="1">
    <citation type="submission" date="2016-10" db="EMBL/GenBank/DDBJ databases">
        <authorList>
            <person name="Varghese N."/>
            <person name="Submissions S."/>
        </authorList>
    </citation>
    <scope>NUCLEOTIDE SEQUENCE [LARGE SCALE GENOMIC DNA]</scope>
    <source>
        <strain evidence="6">DSM 28463</strain>
    </source>
</reference>
<dbReference type="EMBL" id="FOVP01000003">
    <property type="protein sequence ID" value="SFN49559.1"/>
    <property type="molecule type" value="Genomic_DNA"/>
</dbReference>
<gene>
    <name evidence="5" type="ORF">SAMN04487859_103220</name>
</gene>
<dbReference type="Pfam" id="PF19305">
    <property type="entry name" value="MmgE_PrpD_C"/>
    <property type="match status" value="1"/>
</dbReference>
<dbReference type="InterPro" id="IPR045336">
    <property type="entry name" value="MmgE_PrpD_N"/>
</dbReference>
<protein>
    <submittedName>
        <fullName evidence="5">2-methylcitrate dehydratase PrpD</fullName>
    </submittedName>
</protein>
<accession>A0A1I4ZHU5</accession>
<evidence type="ECO:0000259" key="4">
    <source>
        <dbReference type="Pfam" id="PF19305"/>
    </source>
</evidence>
<evidence type="ECO:0000256" key="1">
    <source>
        <dbReference type="ARBA" id="ARBA00006174"/>
    </source>
</evidence>
<dbReference type="InterPro" id="IPR005656">
    <property type="entry name" value="MmgE_PrpD"/>
</dbReference>
<evidence type="ECO:0000259" key="3">
    <source>
        <dbReference type="Pfam" id="PF03972"/>
    </source>
</evidence>
<keyword evidence="6" id="KW-1185">Reference proteome</keyword>
<feature type="domain" description="MmgE/PrpD N-terminal" evidence="3">
    <location>
        <begin position="5"/>
        <end position="230"/>
    </location>
</feature>
<dbReference type="AlphaFoldDB" id="A0A1I4ZHU5"/>
<organism evidence="5 6">
    <name type="scientific">Roseovarius lutimaris</name>
    <dbReference type="NCBI Taxonomy" id="1005928"/>
    <lineage>
        <taxon>Bacteria</taxon>
        <taxon>Pseudomonadati</taxon>
        <taxon>Pseudomonadota</taxon>
        <taxon>Alphaproteobacteria</taxon>
        <taxon>Rhodobacterales</taxon>
        <taxon>Roseobacteraceae</taxon>
        <taxon>Roseovarius</taxon>
    </lineage>
</organism>
<feature type="domain" description="MmgE/PrpD C-terminal" evidence="4">
    <location>
        <begin position="257"/>
        <end position="421"/>
    </location>
</feature>
<evidence type="ECO:0000313" key="6">
    <source>
        <dbReference type="Proteomes" id="UP000198599"/>
    </source>
</evidence>
<dbReference type="Pfam" id="PF03972">
    <property type="entry name" value="MmgE_PrpD_N"/>
    <property type="match status" value="1"/>
</dbReference>
<dbReference type="InterPro" id="IPR045337">
    <property type="entry name" value="MmgE_PrpD_C"/>
</dbReference>
<dbReference type="PANTHER" id="PTHR16943:SF8">
    <property type="entry name" value="2-METHYLCITRATE DEHYDRATASE"/>
    <property type="match status" value="1"/>
</dbReference>
<dbReference type="Gene3D" id="1.10.4100.10">
    <property type="entry name" value="2-methylcitrate dehydratase PrpD"/>
    <property type="match status" value="1"/>
</dbReference>
<comment type="similarity">
    <text evidence="1">Belongs to the PrpD family.</text>
</comment>
<proteinExistence type="inferred from homology"/>
<name>A0A1I4ZHU5_9RHOB</name>
<sequence>MAHAFNEFVHGLRYDDLPASVRDFARRWLLDLIGVAAGGVRTDLSHIIRNHAARQFGAGSGAARMLFDGRVVSAAGAALAGGMTIDALDGHDGHKLTKGHVGCGVFPALLALSQAENSTAGDDFLTALVIGYEIGTRAGIALHRTVPDYHTSGAWIAVACAALGARVLGLDAVRTREAIGIAEYHGPRSQMMRCIDAPTMVKDGSGWGAMTGVSAAYLAAAGFTGAPAVTVEAPEVADLWSDLGSNWRILEQYYKPFPVCRWAQPPLLATLGLRDAHGIASTDVDHIEITTFHHSLRLATRRPKTTEQAQYSTSFPTAVAMVRGHVGPDDIALHNLSDREVLRLSDSMVITESDDYNAAFPARRIAHATLVLKDGRRLTSPPTEATGDPENPVPMEQVRRKFRAYATPVLRAERIADIEAAIANLATGGLDALSTAVTGPIDEPANAPAPVRPEPGGAAHR</sequence>
<evidence type="ECO:0000313" key="5">
    <source>
        <dbReference type="EMBL" id="SFN49559.1"/>
    </source>
</evidence>
<dbReference type="OrthoDB" id="9795089at2"/>
<dbReference type="RefSeq" id="WP_092835010.1">
    <property type="nucleotide sequence ID" value="NZ_FOVP01000003.1"/>
</dbReference>
<feature type="region of interest" description="Disordered" evidence="2">
    <location>
        <begin position="435"/>
        <end position="461"/>
    </location>
</feature>
<dbReference type="Proteomes" id="UP000198599">
    <property type="component" value="Unassembled WGS sequence"/>
</dbReference>
<evidence type="ECO:0000256" key="2">
    <source>
        <dbReference type="SAM" id="MobiDB-lite"/>
    </source>
</evidence>
<dbReference type="InterPro" id="IPR042183">
    <property type="entry name" value="MmgE/PrpD_sf_1"/>
</dbReference>
<dbReference type="GO" id="GO:0016829">
    <property type="term" value="F:lyase activity"/>
    <property type="evidence" value="ECO:0007669"/>
    <property type="project" value="InterPro"/>
</dbReference>